<organism evidence="2 3">
    <name type="scientific">Rhodocollybia butyracea</name>
    <dbReference type="NCBI Taxonomy" id="206335"/>
    <lineage>
        <taxon>Eukaryota</taxon>
        <taxon>Fungi</taxon>
        <taxon>Dikarya</taxon>
        <taxon>Basidiomycota</taxon>
        <taxon>Agaricomycotina</taxon>
        <taxon>Agaricomycetes</taxon>
        <taxon>Agaricomycetidae</taxon>
        <taxon>Agaricales</taxon>
        <taxon>Marasmiineae</taxon>
        <taxon>Omphalotaceae</taxon>
        <taxon>Rhodocollybia</taxon>
    </lineage>
</organism>
<accession>A0A9P5PRC8</accession>
<keyword evidence="3" id="KW-1185">Reference proteome</keyword>
<feature type="compositionally biased region" description="Low complexity" evidence="1">
    <location>
        <begin position="89"/>
        <end position="115"/>
    </location>
</feature>
<proteinExistence type="predicted"/>
<feature type="compositionally biased region" description="Low complexity" evidence="1">
    <location>
        <begin position="70"/>
        <end position="81"/>
    </location>
</feature>
<dbReference type="Proteomes" id="UP000772434">
    <property type="component" value="Unassembled WGS sequence"/>
</dbReference>
<feature type="region of interest" description="Disordered" evidence="1">
    <location>
        <begin position="45"/>
        <end position="117"/>
    </location>
</feature>
<evidence type="ECO:0000313" key="2">
    <source>
        <dbReference type="EMBL" id="KAF9067959.1"/>
    </source>
</evidence>
<gene>
    <name evidence="2" type="ORF">BDP27DRAFT_1422395</name>
</gene>
<sequence length="371" mass="41695">MVSVAKIVFPRPPPTTNALSSQQRTQLMRSTKKLGRVLGITPQLIDVYPNTPSSSTEWLEDDDFYRPKSRGSVDSTSSGSSLNTRPRSRWSSRPSSRQNSRTSSPSSHSSRSASSAYTDDILLNNDAKPLLRLAMTSPSLGNQTRSPLDELLFYSDDELDSNAEDLRYTIRPTLEPSRDSFAASPAFHIPSSNSLRMAKMDRIRRKLGDDVPLQLVFPDEEDVESVSVDSCSTSLDKPFVTVHWSSLPPLPIEEPAITIGHNRLSNTRDSLLIPTYRQVHRIKRKPVPNFDLDKPEISHLSLDAERHREKERLSLILELPHEHDGDSEEEVDMPATPQADGSLSVWFNDCGEDFSNSDYHSFLKYIETDSI</sequence>
<protein>
    <submittedName>
        <fullName evidence="2">Uncharacterized protein</fullName>
    </submittedName>
</protein>
<name>A0A9P5PRC8_9AGAR</name>
<reference evidence="2" key="1">
    <citation type="submission" date="2020-11" db="EMBL/GenBank/DDBJ databases">
        <authorList>
            <consortium name="DOE Joint Genome Institute"/>
            <person name="Ahrendt S."/>
            <person name="Riley R."/>
            <person name="Andreopoulos W."/>
            <person name="Labutti K."/>
            <person name="Pangilinan J."/>
            <person name="Ruiz-Duenas F.J."/>
            <person name="Barrasa J.M."/>
            <person name="Sanchez-Garcia M."/>
            <person name="Camarero S."/>
            <person name="Miyauchi S."/>
            <person name="Serrano A."/>
            <person name="Linde D."/>
            <person name="Babiker R."/>
            <person name="Drula E."/>
            <person name="Ayuso-Fernandez I."/>
            <person name="Pacheco R."/>
            <person name="Padilla G."/>
            <person name="Ferreira P."/>
            <person name="Barriuso J."/>
            <person name="Kellner H."/>
            <person name="Castanera R."/>
            <person name="Alfaro M."/>
            <person name="Ramirez L."/>
            <person name="Pisabarro A.G."/>
            <person name="Kuo A."/>
            <person name="Tritt A."/>
            <person name="Lipzen A."/>
            <person name="He G."/>
            <person name="Yan M."/>
            <person name="Ng V."/>
            <person name="Cullen D."/>
            <person name="Martin F."/>
            <person name="Rosso M.-N."/>
            <person name="Henrissat B."/>
            <person name="Hibbett D."/>
            <person name="Martinez A.T."/>
            <person name="Grigoriev I.V."/>
        </authorList>
    </citation>
    <scope>NUCLEOTIDE SEQUENCE</scope>
    <source>
        <strain evidence="2">AH 40177</strain>
    </source>
</reference>
<comment type="caution">
    <text evidence="2">The sequence shown here is derived from an EMBL/GenBank/DDBJ whole genome shotgun (WGS) entry which is preliminary data.</text>
</comment>
<dbReference type="OrthoDB" id="3034829at2759"/>
<evidence type="ECO:0000313" key="3">
    <source>
        <dbReference type="Proteomes" id="UP000772434"/>
    </source>
</evidence>
<dbReference type="AlphaFoldDB" id="A0A9P5PRC8"/>
<feature type="region of interest" description="Disordered" evidence="1">
    <location>
        <begin position="1"/>
        <end position="23"/>
    </location>
</feature>
<evidence type="ECO:0000256" key="1">
    <source>
        <dbReference type="SAM" id="MobiDB-lite"/>
    </source>
</evidence>
<dbReference type="EMBL" id="JADNRY010000066">
    <property type="protein sequence ID" value="KAF9067959.1"/>
    <property type="molecule type" value="Genomic_DNA"/>
</dbReference>